<dbReference type="SUPFAM" id="SSF52172">
    <property type="entry name" value="CheY-like"/>
    <property type="match status" value="1"/>
</dbReference>
<dbReference type="PROSITE" id="PS50921">
    <property type="entry name" value="ANTAR"/>
    <property type="match status" value="1"/>
</dbReference>
<dbReference type="Pfam" id="PF03861">
    <property type="entry name" value="ANTAR"/>
    <property type="match status" value="1"/>
</dbReference>
<accession>A0ABS1NLU5</accession>
<name>A0ABS1NLU5_9ACTN</name>
<feature type="region of interest" description="Disordered" evidence="1">
    <location>
        <begin position="37"/>
        <end position="65"/>
    </location>
</feature>
<comment type="caution">
    <text evidence="3">The sequence shown here is derived from an EMBL/GenBank/DDBJ whole genome shotgun (WGS) entry which is preliminary data.</text>
</comment>
<evidence type="ECO:0000259" key="2">
    <source>
        <dbReference type="PROSITE" id="PS50921"/>
    </source>
</evidence>
<proteinExistence type="predicted"/>
<dbReference type="Gene3D" id="1.10.10.10">
    <property type="entry name" value="Winged helix-like DNA-binding domain superfamily/Winged helix DNA-binding domain"/>
    <property type="match status" value="1"/>
</dbReference>
<organism evidence="3 4">
    <name type="scientific">Streptomyces coffeae</name>
    <dbReference type="NCBI Taxonomy" id="621382"/>
    <lineage>
        <taxon>Bacteria</taxon>
        <taxon>Bacillati</taxon>
        <taxon>Actinomycetota</taxon>
        <taxon>Actinomycetes</taxon>
        <taxon>Kitasatosporales</taxon>
        <taxon>Streptomycetaceae</taxon>
        <taxon>Streptomyces</taxon>
    </lineage>
</organism>
<evidence type="ECO:0000313" key="3">
    <source>
        <dbReference type="EMBL" id="MBL1100825.1"/>
    </source>
</evidence>
<dbReference type="SMART" id="SM01012">
    <property type="entry name" value="ANTAR"/>
    <property type="match status" value="1"/>
</dbReference>
<dbReference type="InterPro" id="IPR005561">
    <property type="entry name" value="ANTAR"/>
</dbReference>
<gene>
    <name evidence="3" type="ORF">JK363_30000</name>
</gene>
<sequence length="263" mass="27683">MPDRSHSRPACQTDAPFLGRGLADLAEQALAHTPAGCGAATTAEAAPDGRGAADPGPTTAATHPDLSPLVSVQLSTGEGPIPEAQDRGCPVGADDLLRDTRWPRFRACALDAGIRSTATLPFECDGLRVTVSLYGLRPGPLEEAARGTTGLLGDLATESLARDRLYRDALAQVDQLDAALRARPVVDQACGIVMHVLGCDPDQAFDLLRRTSQRTNRKLTELAGTVVRTRGRGLERNLIALGRSAASGRDRRGSAPDQDPPRG</sequence>
<feature type="domain" description="ANTAR" evidence="2">
    <location>
        <begin position="166"/>
        <end position="227"/>
    </location>
</feature>
<feature type="compositionally biased region" description="Low complexity" evidence="1">
    <location>
        <begin position="37"/>
        <end position="64"/>
    </location>
</feature>
<evidence type="ECO:0000256" key="1">
    <source>
        <dbReference type="SAM" id="MobiDB-lite"/>
    </source>
</evidence>
<protein>
    <submittedName>
        <fullName evidence="3">ANTAR domain-containing protein</fullName>
    </submittedName>
</protein>
<feature type="compositionally biased region" description="Basic and acidic residues" evidence="1">
    <location>
        <begin position="248"/>
        <end position="263"/>
    </location>
</feature>
<dbReference type="RefSeq" id="WP_201879690.1">
    <property type="nucleotide sequence ID" value="NZ_JAERRF010000022.1"/>
</dbReference>
<dbReference type="EMBL" id="JAERRF010000022">
    <property type="protein sequence ID" value="MBL1100825.1"/>
    <property type="molecule type" value="Genomic_DNA"/>
</dbReference>
<dbReference type="InterPro" id="IPR011006">
    <property type="entry name" value="CheY-like_superfamily"/>
</dbReference>
<reference evidence="3 4" key="1">
    <citation type="submission" date="2021-01" db="EMBL/GenBank/DDBJ databases">
        <title>WGS of actinomycetes isolated from Thailand.</title>
        <authorList>
            <person name="Thawai C."/>
        </authorList>
    </citation>
    <scope>NUCLEOTIDE SEQUENCE [LARGE SCALE GENOMIC DNA]</scope>
    <source>
        <strain evidence="3 4">CA1R205</strain>
    </source>
</reference>
<evidence type="ECO:0000313" key="4">
    <source>
        <dbReference type="Proteomes" id="UP000634229"/>
    </source>
</evidence>
<feature type="region of interest" description="Disordered" evidence="1">
    <location>
        <begin position="243"/>
        <end position="263"/>
    </location>
</feature>
<keyword evidence="4" id="KW-1185">Reference proteome</keyword>
<dbReference type="Proteomes" id="UP000634229">
    <property type="component" value="Unassembled WGS sequence"/>
</dbReference>
<dbReference type="InterPro" id="IPR036388">
    <property type="entry name" value="WH-like_DNA-bd_sf"/>
</dbReference>